<organism evidence="1 2">
    <name type="scientific">Sistotremastrum suecicum HHB10207 ss-3</name>
    <dbReference type="NCBI Taxonomy" id="1314776"/>
    <lineage>
        <taxon>Eukaryota</taxon>
        <taxon>Fungi</taxon>
        <taxon>Dikarya</taxon>
        <taxon>Basidiomycota</taxon>
        <taxon>Agaricomycotina</taxon>
        <taxon>Agaricomycetes</taxon>
        <taxon>Sistotremastrales</taxon>
        <taxon>Sistotremastraceae</taxon>
        <taxon>Sistotremastrum</taxon>
    </lineage>
</organism>
<keyword evidence="2" id="KW-1185">Reference proteome</keyword>
<sequence>MLVGPYKIISSSSSCSRNGRTQVHCSPLILFYYTPARARLSKAHNQWTSIPKQQ</sequence>
<dbReference type="EMBL" id="KV428159">
    <property type="protein sequence ID" value="KZT34933.1"/>
    <property type="molecule type" value="Genomic_DNA"/>
</dbReference>
<evidence type="ECO:0000313" key="1">
    <source>
        <dbReference type="EMBL" id="KZT34933.1"/>
    </source>
</evidence>
<dbReference type="Proteomes" id="UP000076798">
    <property type="component" value="Unassembled WGS sequence"/>
</dbReference>
<protein>
    <submittedName>
        <fullName evidence="1">Uncharacterized protein</fullName>
    </submittedName>
</protein>
<dbReference type="AlphaFoldDB" id="A0A166A3Y1"/>
<accession>A0A166A3Y1</accession>
<gene>
    <name evidence="1" type="ORF">SISSUDRAFT_221769</name>
</gene>
<evidence type="ECO:0000313" key="2">
    <source>
        <dbReference type="Proteomes" id="UP000076798"/>
    </source>
</evidence>
<proteinExistence type="predicted"/>
<reference evidence="1 2" key="1">
    <citation type="journal article" date="2016" name="Mol. Biol. Evol.">
        <title>Comparative Genomics of Early-Diverging Mushroom-Forming Fungi Provides Insights into the Origins of Lignocellulose Decay Capabilities.</title>
        <authorList>
            <person name="Nagy L.G."/>
            <person name="Riley R."/>
            <person name="Tritt A."/>
            <person name="Adam C."/>
            <person name="Daum C."/>
            <person name="Floudas D."/>
            <person name="Sun H."/>
            <person name="Yadav J.S."/>
            <person name="Pangilinan J."/>
            <person name="Larsson K.H."/>
            <person name="Matsuura K."/>
            <person name="Barry K."/>
            <person name="Labutti K."/>
            <person name="Kuo R."/>
            <person name="Ohm R.A."/>
            <person name="Bhattacharya S.S."/>
            <person name="Shirouzu T."/>
            <person name="Yoshinaga Y."/>
            <person name="Martin F.M."/>
            <person name="Grigoriev I.V."/>
            <person name="Hibbett D.S."/>
        </authorList>
    </citation>
    <scope>NUCLEOTIDE SEQUENCE [LARGE SCALE GENOMIC DNA]</scope>
    <source>
        <strain evidence="1 2">HHB10207 ss-3</strain>
    </source>
</reference>
<name>A0A166A3Y1_9AGAM</name>